<dbReference type="PROSITE" id="PS00868">
    <property type="entry name" value="CYS_MET_METAB_PP"/>
    <property type="match status" value="1"/>
</dbReference>
<evidence type="ECO:0000256" key="4">
    <source>
        <dbReference type="RuleBase" id="RU362118"/>
    </source>
</evidence>
<protein>
    <recommendedName>
        <fullName evidence="7">Cystathionine gamma-synthase</fullName>
    </recommendedName>
</protein>
<organism evidence="5 6">
    <name type="scientific">Piloderma croceum (strain F 1598)</name>
    <dbReference type="NCBI Taxonomy" id="765440"/>
    <lineage>
        <taxon>Eukaryota</taxon>
        <taxon>Fungi</taxon>
        <taxon>Dikarya</taxon>
        <taxon>Basidiomycota</taxon>
        <taxon>Agaricomycotina</taxon>
        <taxon>Agaricomycetes</taxon>
        <taxon>Agaricomycetidae</taxon>
        <taxon>Atheliales</taxon>
        <taxon>Atheliaceae</taxon>
        <taxon>Piloderma</taxon>
    </lineage>
</organism>
<dbReference type="Pfam" id="PF01053">
    <property type="entry name" value="Cys_Met_Meta_PP"/>
    <property type="match status" value="1"/>
</dbReference>
<dbReference type="InterPro" id="IPR054542">
    <property type="entry name" value="Cys_met_metab_PP"/>
</dbReference>
<evidence type="ECO:0000313" key="5">
    <source>
        <dbReference type="EMBL" id="KIM86781.1"/>
    </source>
</evidence>
<dbReference type="GO" id="GO:0005737">
    <property type="term" value="C:cytoplasm"/>
    <property type="evidence" value="ECO:0007669"/>
    <property type="project" value="TreeGrafter"/>
</dbReference>
<dbReference type="Gene3D" id="3.90.1150.10">
    <property type="entry name" value="Aspartate Aminotransferase, domain 1"/>
    <property type="match status" value="1"/>
</dbReference>
<reference evidence="6" key="2">
    <citation type="submission" date="2015-01" db="EMBL/GenBank/DDBJ databases">
        <title>Evolutionary Origins and Diversification of the Mycorrhizal Mutualists.</title>
        <authorList>
            <consortium name="DOE Joint Genome Institute"/>
            <consortium name="Mycorrhizal Genomics Consortium"/>
            <person name="Kohler A."/>
            <person name="Kuo A."/>
            <person name="Nagy L.G."/>
            <person name="Floudas D."/>
            <person name="Copeland A."/>
            <person name="Barry K.W."/>
            <person name="Cichocki N."/>
            <person name="Veneault-Fourrey C."/>
            <person name="LaButti K."/>
            <person name="Lindquist E.A."/>
            <person name="Lipzen A."/>
            <person name="Lundell T."/>
            <person name="Morin E."/>
            <person name="Murat C."/>
            <person name="Riley R."/>
            <person name="Ohm R."/>
            <person name="Sun H."/>
            <person name="Tunlid A."/>
            <person name="Henrissat B."/>
            <person name="Grigoriev I.V."/>
            <person name="Hibbett D.S."/>
            <person name="Martin F."/>
        </authorList>
    </citation>
    <scope>NUCLEOTIDE SEQUENCE [LARGE SCALE GENOMIC DNA]</scope>
    <source>
        <strain evidence="6">F 1598</strain>
    </source>
</reference>
<dbReference type="InterPro" id="IPR015422">
    <property type="entry name" value="PyrdxlP-dep_Trfase_small"/>
</dbReference>
<dbReference type="Gene3D" id="3.40.640.10">
    <property type="entry name" value="Type I PLP-dependent aspartate aminotransferase-like (Major domain)"/>
    <property type="match status" value="1"/>
</dbReference>
<dbReference type="GO" id="GO:0030170">
    <property type="term" value="F:pyridoxal phosphate binding"/>
    <property type="evidence" value="ECO:0007669"/>
    <property type="project" value="InterPro"/>
</dbReference>
<dbReference type="PIRSF" id="PIRSF001434">
    <property type="entry name" value="CGS"/>
    <property type="match status" value="1"/>
</dbReference>
<dbReference type="STRING" id="765440.A0A0C3G7Z6"/>
<dbReference type="OrthoDB" id="3512640at2759"/>
<comment type="cofactor">
    <cofactor evidence="1 4">
        <name>pyridoxal 5'-phosphate</name>
        <dbReference type="ChEBI" id="CHEBI:597326"/>
    </cofactor>
</comment>
<keyword evidence="6" id="KW-1185">Reference proteome</keyword>
<dbReference type="PANTHER" id="PTHR11808:SF35">
    <property type="entry name" value="CYSTATHIONINE GAMMA-SYNTHASE (AFU_ORTHOLOGUE AFUA_7G01590)"/>
    <property type="match status" value="1"/>
</dbReference>
<evidence type="ECO:0000313" key="6">
    <source>
        <dbReference type="Proteomes" id="UP000054166"/>
    </source>
</evidence>
<dbReference type="InterPro" id="IPR000277">
    <property type="entry name" value="Cys/Met-Metab_PyrdxlP-dep_enz"/>
</dbReference>
<evidence type="ECO:0000256" key="3">
    <source>
        <dbReference type="PIRSR" id="PIRSR001434-2"/>
    </source>
</evidence>
<dbReference type="HOGENOM" id="CLU_018986_3_0_1"/>
<dbReference type="EMBL" id="KN832981">
    <property type="protein sequence ID" value="KIM86781.1"/>
    <property type="molecule type" value="Genomic_DNA"/>
</dbReference>
<dbReference type="GO" id="GO:0019346">
    <property type="term" value="P:transsulfuration"/>
    <property type="evidence" value="ECO:0007669"/>
    <property type="project" value="InterPro"/>
</dbReference>
<comment type="similarity">
    <text evidence="4">Belongs to the trans-sulfuration enzymes family.</text>
</comment>
<reference evidence="5 6" key="1">
    <citation type="submission" date="2014-04" db="EMBL/GenBank/DDBJ databases">
        <authorList>
            <consortium name="DOE Joint Genome Institute"/>
            <person name="Kuo A."/>
            <person name="Tarkka M."/>
            <person name="Buscot F."/>
            <person name="Kohler A."/>
            <person name="Nagy L.G."/>
            <person name="Floudas D."/>
            <person name="Copeland A."/>
            <person name="Barry K.W."/>
            <person name="Cichocki N."/>
            <person name="Veneault-Fourrey C."/>
            <person name="LaButti K."/>
            <person name="Lindquist E.A."/>
            <person name="Lipzen A."/>
            <person name="Lundell T."/>
            <person name="Morin E."/>
            <person name="Murat C."/>
            <person name="Sun H."/>
            <person name="Tunlid A."/>
            <person name="Henrissat B."/>
            <person name="Grigoriev I.V."/>
            <person name="Hibbett D.S."/>
            <person name="Martin F."/>
            <person name="Nordberg H.P."/>
            <person name="Cantor M.N."/>
            <person name="Hua S.X."/>
        </authorList>
    </citation>
    <scope>NUCLEOTIDE SEQUENCE [LARGE SCALE GENOMIC DNA]</scope>
    <source>
        <strain evidence="5 6">F 1598</strain>
    </source>
</reference>
<accession>A0A0C3G7Z6</accession>
<evidence type="ECO:0000256" key="1">
    <source>
        <dbReference type="ARBA" id="ARBA00001933"/>
    </source>
</evidence>
<proteinExistence type="inferred from homology"/>
<evidence type="ECO:0008006" key="7">
    <source>
        <dbReference type="Google" id="ProtNLM"/>
    </source>
</evidence>
<dbReference type="InterPro" id="IPR015424">
    <property type="entry name" value="PyrdxlP-dep_Trfase"/>
</dbReference>
<gene>
    <name evidence="5" type="ORF">PILCRDRAFT_775212</name>
</gene>
<sequence length="418" mass="46098">MIPKAVKLQVGELSGTDLVHADDSRAGPEVAPSISVSTTFKYPDPSTNPASFSEWDPLKPETKHIYSRYTQNVSSRAEQVLSQINKGYALTYSSGLASGYAALISCQPKCIAITDGYHGYHNTIALYRKTRQDVEIIGIDDDFKQGTLCWLETPLNPIGESRDIQYYADKVHAVGGRLVVDSTFAPPPLQYPFKWGADIIMHSGTKYFGGHSDLLCGVLIVKTREEWLSLWSDRAYLGNVMGNLESWLLLRSLRTLHLRVPRQSETATALAKWLSAAAGADKAVDGIPAGMISKVWHSSLQGKDRRGFDPAKQMEGGWNATFSIQMANADHATFLPHSLKYFVPATSLGGVESLIEQRFQVDPSVDPKMLRISVGVENIEDLKDDLRKGMQEVASKVSLCPKILLRSLADSLQVRTKL</sequence>
<dbReference type="SUPFAM" id="SSF53383">
    <property type="entry name" value="PLP-dependent transferases"/>
    <property type="match status" value="1"/>
</dbReference>
<dbReference type="AlphaFoldDB" id="A0A0C3G7Z6"/>
<feature type="modified residue" description="N6-(pyridoxal phosphate)lysine" evidence="3">
    <location>
        <position position="206"/>
    </location>
</feature>
<dbReference type="GO" id="GO:0016846">
    <property type="term" value="F:carbon-sulfur lyase activity"/>
    <property type="evidence" value="ECO:0007669"/>
    <property type="project" value="TreeGrafter"/>
</dbReference>
<evidence type="ECO:0000256" key="2">
    <source>
        <dbReference type="ARBA" id="ARBA00022898"/>
    </source>
</evidence>
<dbReference type="InterPro" id="IPR015421">
    <property type="entry name" value="PyrdxlP-dep_Trfase_major"/>
</dbReference>
<dbReference type="PANTHER" id="PTHR11808">
    <property type="entry name" value="TRANS-SULFURATION ENZYME FAMILY MEMBER"/>
    <property type="match status" value="1"/>
</dbReference>
<name>A0A0C3G7Z6_PILCF</name>
<dbReference type="FunCoup" id="A0A0C3G7Z6">
    <property type="interactions" value="307"/>
</dbReference>
<dbReference type="Proteomes" id="UP000054166">
    <property type="component" value="Unassembled WGS sequence"/>
</dbReference>
<keyword evidence="2 3" id="KW-0663">Pyridoxal phosphate</keyword>
<dbReference type="InParanoid" id="A0A0C3G7Z6"/>